<evidence type="ECO:0000313" key="5">
    <source>
        <dbReference type="Proteomes" id="UP000256304"/>
    </source>
</evidence>
<dbReference type="GO" id="GO:0020037">
    <property type="term" value="F:heme binding"/>
    <property type="evidence" value="ECO:0007669"/>
    <property type="project" value="InterPro"/>
</dbReference>
<dbReference type="OrthoDB" id="266313at2"/>
<keyword evidence="5" id="KW-1185">Reference proteome</keyword>
<dbReference type="InterPro" id="IPR044398">
    <property type="entry name" value="Globin-sensor_dom"/>
</dbReference>
<dbReference type="PANTHER" id="PTHR32089:SF112">
    <property type="entry name" value="LYSOZYME-LIKE PROTEIN-RELATED"/>
    <property type="match status" value="1"/>
</dbReference>
<reference evidence="4 5" key="1">
    <citation type="submission" date="2018-08" db="EMBL/GenBank/DDBJ databases">
        <title>Genomic Encyclopedia of Type Strains, Phase III (KMG-III): the genomes of soil and plant-associated and newly described type strains.</title>
        <authorList>
            <person name="Whitman W."/>
        </authorList>
    </citation>
    <scope>NUCLEOTIDE SEQUENCE [LARGE SCALE GENOMIC DNA]</scope>
    <source>
        <strain evidence="4 5">CGMCC 1.10966</strain>
    </source>
</reference>
<dbReference type="Proteomes" id="UP000256304">
    <property type="component" value="Unassembled WGS sequence"/>
</dbReference>
<dbReference type="Gene3D" id="1.10.490.10">
    <property type="entry name" value="Globins"/>
    <property type="match status" value="1"/>
</dbReference>
<evidence type="ECO:0000313" key="4">
    <source>
        <dbReference type="EMBL" id="REE68039.1"/>
    </source>
</evidence>
<sequence>MINVTEARKKQLDYIGITNDTLAFLKSHEQTFKQITELVVDELYARVYKQPELAAIITAHSTIERLKSTQIWYFQTMTAGLIDEAFIEKRLYIGSLHSRIGLTTEWYLGTYMLYLDIATHFLMSVVPDEWLRIIQALSKMFNFDSQLVLEAYEKDEKALVQKMADDRQMMITTISAAVQELATMMIELTGSTQSVAHTATHTAQLQEDSHDKVEQLNTQMKDIQLMGKVIQEVADQTNLLGLNAAIEAARAGEAGYGFEIVAREIRKLAENSKQSSKTIQEKLRGMNTIIADVKQRNDETVKLARAQAESSKELASFVTMIESITDELSKLQGVAG</sequence>
<dbReference type="CDD" id="cd01068">
    <property type="entry name" value="globin_sensor"/>
    <property type="match status" value="1"/>
</dbReference>
<dbReference type="SMART" id="SM00283">
    <property type="entry name" value="MA"/>
    <property type="match status" value="1"/>
</dbReference>
<dbReference type="PANTHER" id="PTHR32089">
    <property type="entry name" value="METHYL-ACCEPTING CHEMOTAXIS PROTEIN MCPB"/>
    <property type="match status" value="1"/>
</dbReference>
<keyword evidence="1 2" id="KW-0807">Transducer</keyword>
<comment type="caution">
    <text evidence="4">The sequence shown here is derived from an EMBL/GenBank/DDBJ whole genome shotgun (WGS) entry which is preliminary data.</text>
</comment>
<gene>
    <name evidence="4" type="ORF">A8990_13928</name>
</gene>
<feature type="domain" description="Methyl-accepting transducer" evidence="3">
    <location>
        <begin position="171"/>
        <end position="336"/>
    </location>
</feature>
<dbReference type="SUPFAM" id="SSF58104">
    <property type="entry name" value="Methyl-accepting chemotaxis protein (MCP) signaling domain"/>
    <property type="match status" value="1"/>
</dbReference>
<evidence type="ECO:0000256" key="1">
    <source>
        <dbReference type="ARBA" id="ARBA00023224"/>
    </source>
</evidence>
<dbReference type="PROSITE" id="PS50111">
    <property type="entry name" value="CHEMOTAXIS_TRANSDUC_2"/>
    <property type="match status" value="1"/>
</dbReference>
<dbReference type="EMBL" id="QTTN01000039">
    <property type="protein sequence ID" value="REE68039.1"/>
    <property type="molecule type" value="Genomic_DNA"/>
</dbReference>
<dbReference type="AlphaFoldDB" id="A0A3D9R254"/>
<accession>A0A3D9R254</accession>
<dbReference type="Gene3D" id="1.10.287.950">
    <property type="entry name" value="Methyl-accepting chemotaxis protein"/>
    <property type="match status" value="1"/>
</dbReference>
<evidence type="ECO:0000259" key="3">
    <source>
        <dbReference type="PROSITE" id="PS50111"/>
    </source>
</evidence>
<dbReference type="InterPro" id="IPR012292">
    <property type="entry name" value="Globin/Proto"/>
</dbReference>
<organism evidence="4 5">
    <name type="scientific">Paenibacillus taihuensis</name>
    <dbReference type="NCBI Taxonomy" id="1156355"/>
    <lineage>
        <taxon>Bacteria</taxon>
        <taxon>Bacillati</taxon>
        <taxon>Bacillota</taxon>
        <taxon>Bacilli</taxon>
        <taxon>Bacillales</taxon>
        <taxon>Paenibacillaceae</taxon>
        <taxon>Paenibacillus</taxon>
    </lineage>
</organism>
<proteinExistence type="predicted"/>
<dbReference type="InterPro" id="IPR039379">
    <property type="entry name" value="Protoglobin_sensor_dom"/>
</dbReference>
<dbReference type="InterPro" id="IPR004089">
    <property type="entry name" value="MCPsignal_dom"/>
</dbReference>
<protein>
    <submittedName>
        <fullName evidence="4">Heme-based aerotactic transducer</fullName>
    </submittedName>
</protein>
<dbReference type="Pfam" id="PF11563">
    <property type="entry name" value="Protoglobin"/>
    <property type="match status" value="1"/>
</dbReference>
<evidence type="ECO:0000256" key="2">
    <source>
        <dbReference type="PROSITE-ProRule" id="PRU00284"/>
    </source>
</evidence>
<name>A0A3D9R254_9BACL</name>
<dbReference type="Pfam" id="PF00015">
    <property type="entry name" value="MCPsignal"/>
    <property type="match status" value="1"/>
</dbReference>
<dbReference type="GO" id="GO:0007165">
    <property type="term" value="P:signal transduction"/>
    <property type="evidence" value="ECO:0007669"/>
    <property type="project" value="UniProtKB-KW"/>
</dbReference>
<dbReference type="GO" id="GO:0019825">
    <property type="term" value="F:oxygen binding"/>
    <property type="evidence" value="ECO:0007669"/>
    <property type="project" value="InterPro"/>
</dbReference>
<dbReference type="InterPro" id="IPR009050">
    <property type="entry name" value="Globin-like_sf"/>
</dbReference>
<dbReference type="RefSeq" id="WP_116191711.1">
    <property type="nucleotide sequence ID" value="NZ_QTTN01000039.1"/>
</dbReference>
<dbReference type="GO" id="GO:0016020">
    <property type="term" value="C:membrane"/>
    <property type="evidence" value="ECO:0007669"/>
    <property type="project" value="InterPro"/>
</dbReference>
<dbReference type="SUPFAM" id="SSF46458">
    <property type="entry name" value="Globin-like"/>
    <property type="match status" value="1"/>
</dbReference>